<keyword evidence="1" id="KW-0548">Nucleotidyltransferase</keyword>
<accession>B0CYH4</accession>
<dbReference type="RefSeq" id="XP_001877148.1">
    <property type="nucleotide sequence ID" value="XM_001877113.1"/>
</dbReference>
<feature type="compositionally biased region" description="Acidic residues" evidence="2">
    <location>
        <begin position="14"/>
        <end position="28"/>
    </location>
</feature>
<dbReference type="GeneID" id="6072115"/>
<dbReference type="PANTHER" id="PTHR23079:SF14">
    <property type="entry name" value="RNA-DEPENDENT RNA POLYMERASE"/>
    <property type="match status" value="1"/>
</dbReference>
<evidence type="ECO:0000313" key="4">
    <source>
        <dbReference type="EMBL" id="EDR12884.1"/>
    </source>
</evidence>
<keyword evidence="1" id="KW-0696">RNA-directed RNA polymerase</keyword>
<keyword evidence="1" id="KW-0694">RNA-binding</keyword>
<dbReference type="GO" id="GO:0030422">
    <property type="term" value="P:siRNA processing"/>
    <property type="evidence" value="ECO:0007669"/>
    <property type="project" value="TreeGrafter"/>
</dbReference>
<dbReference type="KEGG" id="lbc:LACBIDRAFT_311867"/>
<evidence type="ECO:0000313" key="5">
    <source>
        <dbReference type="Proteomes" id="UP000001194"/>
    </source>
</evidence>
<dbReference type="HOGENOM" id="CLU_003387_1_0_1"/>
<keyword evidence="1" id="KW-0808">Transferase</keyword>
<feature type="compositionally biased region" description="Polar residues" evidence="2">
    <location>
        <begin position="100"/>
        <end position="110"/>
    </location>
</feature>
<name>B0CYH4_LACBS</name>
<organism evidence="5">
    <name type="scientific">Laccaria bicolor (strain S238N-H82 / ATCC MYA-4686)</name>
    <name type="common">Bicoloured deceiver</name>
    <name type="synonym">Laccaria laccata var. bicolor</name>
    <dbReference type="NCBI Taxonomy" id="486041"/>
    <lineage>
        <taxon>Eukaryota</taxon>
        <taxon>Fungi</taxon>
        <taxon>Dikarya</taxon>
        <taxon>Basidiomycota</taxon>
        <taxon>Agaricomycotina</taxon>
        <taxon>Agaricomycetes</taxon>
        <taxon>Agaricomycetidae</taxon>
        <taxon>Agaricales</taxon>
        <taxon>Agaricineae</taxon>
        <taxon>Hydnangiaceae</taxon>
        <taxon>Laccaria</taxon>
    </lineage>
</organism>
<feature type="region of interest" description="Disordered" evidence="2">
    <location>
        <begin position="1"/>
        <end position="131"/>
    </location>
</feature>
<evidence type="ECO:0000256" key="1">
    <source>
        <dbReference type="RuleBase" id="RU363098"/>
    </source>
</evidence>
<sequence>MATKHGGRLPGSDGGEENDDERGAEDDSEVHREFGREDFGESEMSSQHTSYSRFGEEDISDLILAFPLATQPTTTEDNPPPSATPSAVSLGKRKADDSSAESIFPSSQASKFPRLNSAAEKTDPPGPVLPADEENPFLDTWRPAAPPPDNINSPIVLSPPSPLQTFFNAKKLPYGVQYETARLVSLGTMSYDDVSIGVVDEIAKLSTNAEAAPLAAKKFLTFDYDGGEGHTDWAAFFAKESACKNPWGELDKEEEALQRNPYGGLGFDEEGNHLSWHGGQVHFRGTLKDVSPKGSKQIAYKVVLERAELGSSDQFARRFGSKNFFRLKLSKAVSNRDGEELLHFLCRPLVLCSGVFRAFFAKENNVFFVKTNEHWNGRALTSETTPGVLCFIDFLDWHNSMEKNSSQTMAKWASRFALGLSNSVPGWKLQLSQIRFEDDISMPFNWSVDTCHLFYLPANLKTGSNMTDGAGSINRYCLRELRHRYDWEEKPTAIQVRLFGAKGLLVENTDTTESPSVILTPSQMKIQYPTHLDPDPAHLIIDLLRSSHSKAPCRLSVETIINLAENGVPKSAFLELLRQGLIELVEPLLDWESPMAMRKLWCNVRKLGGIMAARRAREDAGLARVKGYSEWEAEEVEADDEDGFKQLDSVKQGSSAWWNDEISGCPSSLEETVMYLIDAGFTPQTCPVLRSKLEKIVKSSVKNYIKAYRIDVPMSASAFLVPDILGVLKPGEIFYKSSRRNLRQTDGTETDIMLGDVLITRHPCKLPTDIQKVRASSQFMFVKHLYSPQWKAVDRPELHHLTDVIVLPTTGDRRAADLLSGGDYDGDKGLITNQPELVIPFINAPLHFSEPPSNMQKYFVRENEAVPAFLERTSVLSDDAKIHERQQYLLGAIRDTSVVGKYSNFHEAAIYTLGYTHPETIRLAYMFCMTLDGAKTGMTVLPQVLKDDTRKYQKRPPTWKETEEDRERHVMHGKNETNLKRPSSLGRFIMDDLHSQAEAEGNVWLARIEKKFEIKNRIKVDDDLTAPWLKFLQRSKRWISEENNTLLSGELEQIRKHVEAIYLEHRAELNASPRKQTNQYSPKKDKASFTDLPIEVRQDKFRALSRKFASFPRPDTFLALSEWDIAAARASYAYWYDHEQRKQSISNNWTRFPWDVAMRELCTIKARAGGRHKAVAGEFYDHFNMKHPRTHHT</sequence>
<dbReference type="EMBL" id="DS547094">
    <property type="protein sequence ID" value="EDR12884.1"/>
    <property type="molecule type" value="Genomic_DNA"/>
</dbReference>
<dbReference type="AlphaFoldDB" id="B0CYH4"/>
<keyword evidence="5" id="KW-1185">Reference proteome</keyword>
<gene>
    <name evidence="4" type="ORF">LACBIDRAFT_311867</name>
</gene>
<protein>
    <recommendedName>
        <fullName evidence="1">RNA-dependent RNA polymerase</fullName>
        <ecNumber evidence="1">2.7.7.48</ecNumber>
    </recommendedName>
</protein>
<dbReference type="GO" id="GO:0031380">
    <property type="term" value="C:nuclear RNA-directed RNA polymerase complex"/>
    <property type="evidence" value="ECO:0007669"/>
    <property type="project" value="TreeGrafter"/>
</dbReference>
<dbReference type="EC" id="2.7.7.48" evidence="1"/>
<comment type="similarity">
    <text evidence="1">Belongs to the RdRP family.</text>
</comment>
<dbReference type="Pfam" id="PF05183">
    <property type="entry name" value="RdRP"/>
    <property type="match status" value="1"/>
</dbReference>
<feature type="compositionally biased region" description="Polar residues" evidence="2">
    <location>
        <begin position="43"/>
        <end position="52"/>
    </location>
</feature>
<reference evidence="4 5" key="1">
    <citation type="journal article" date="2008" name="Nature">
        <title>The genome of Laccaria bicolor provides insights into mycorrhizal symbiosis.</title>
        <authorList>
            <person name="Martin F."/>
            <person name="Aerts A."/>
            <person name="Ahren D."/>
            <person name="Brun A."/>
            <person name="Danchin E.G.J."/>
            <person name="Duchaussoy F."/>
            <person name="Gibon J."/>
            <person name="Kohler A."/>
            <person name="Lindquist E."/>
            <person name="Pereda V."/>
            <person name="Salamov A."/>
            <person name="Shapiro H.J."/>
            <person name="Wuyts J."/>
            <person name="Blaudez D."/>
            <person name="Buee M."/>
            <person name="Brokstein P."/>
            <person name="Canbaeck B."/>
            <person name="Cohen D."/>
            <person name="Courty P.E."/>
            <person name="Coutinho P.M."/>
            <person name="Delaruelle C."/>
            <person name="Detter J.C."/>
            <person name="Deveau A."/>
            <person name="DiFazio S."/>
            <person name="Duplessis S."/>
            <person name="Fraissinet-Tachet L."/>
            <person name="Lucic E."/>
            <person name="Frey-Klett P."/>
            <person name="Fourrey C."/>
            <person name="Feussner I."/>
            <person name="Gay G."/>
            <person name="Grimwood J."/>
            <person name="Hoegger P.J."/>
            <person name="Jain P."/>
            <person name="Kilaru S."/>
            <person name="Labbe J."/>
            <person name="Lin Y.C."/>
            <person name="Legue V."/>
            <person name="Le Tacon F."/>
            <person name="Marmeisse R."/>
            <person name="Melayah D."/>
            <person name="Montanini B."/>
            <person name="Muratet M."/>
            <person name="Nehls U."/>
            <person name="Niculita-Hirzel H."/>
            <person name="Oudot-Le Secq M.P."/>
            <person name="Peter M."/>
            <person name="Quesneville H."/>
            <person name="Rajashekar B."/>
            <person name="Reich M."/>
            <person name="Rouhier N."/>
            <person name="Schmutz J."/>
            <person name="Yin T."/>
            <person name="Chalot M."/>
            <person name="Henrissat B."/>
            <person name="Kuees U."/>
            <person name="Lucas S."/>
            <person name="Van de Peer Y."/>
            <person name="Podila G.K."/>
            <person name="Polle A."/>
            <person name="Pukkila P.J."/>
            <person name="Richardson P.M."/>
            <person name="Rouze P."/>
            <person name="Sanders I.R."/>
            <person name="Stajich J.E."/>
            <person name="Tunlid A."/>
            <person name="Tuskan G."/>
            <person name="Grigoriev I.V."/>
        </authorList>
    </citation>
    <scope>NUCLEOTIDE SEQUENCE [LARGE SCALE GENOMIC DNA]</scope>
    <source>
        <strain evidence="5">S238N-H82 / ATCC MYA-4686</strain>
    </source>
</reference>
<feature type="domain" description="RDRP core" evidence="3">
    <location>
        <begin position="301"/>
        <end position="968"/>
    </location>
</feature>
<dbReference type="GO" id="GO:0003968">
    <property type="term" value="F:RNA-directed RNA polymerase activity"/>
    <property type="evidence" value="ECO:0007669"/>
    <property type="project" value="UniProtKB-KW"/>
</dbReference>
<dbReference type="OrthoDB" id="10055769at2759"/>
<dbReference type="GO" id="GO:0003723">
    <property type="term" value="F:RNA binding"/>
    <property type="evidence" value="ECO:0007669"/>
    <property type="project" value="UniProtKB-KW"/>
</dbReference>
<dbReference type="Proteomes" id="UP000001194">
    <property type="component" value="Unassembled WGS sequence"/>
</dbReference>
<feature type="compositionally biased region" description="Basic and acidic residues" evidence="2">
    <location>
        <begin position="29"/>
        <end position="39"/>
    </location>
</feature>
<evidence type="ECO:0000259" key="3">
    <source>
        <dbReference type="Pfam" id="PF05183"/>
    </source>
</evidence>
<dbReference type="PANTHER" id="PTHR23079">
    <property type="entry name" value="RNA-DEPENDENT RNA POLYMERASE"/>
    <property type="match status" value="1"/>
</dbReference>
<proteinExistence type="inferred from homology"/>
<dbReference type="InParanoid" id="B0CYH4"/>
<evidence type="ECO:0000256" key="2">
    <source>
        <dbReference type="SAM" id="MobiDB-lite"/>
    </source>
</evidence>
<dbReference type="InterPro" id="IPR007855">
    <property type="entry name" value="RDRP"/>
</dbReference>
<comment type="catalytic activity">
    <reaction evidence="1">
        <text>RNA(n) + a ribonucleoside 5'-triphosphate = RNA(n+1) + diphosphate</text>
        <dbReference type="Rhea" id="RHEA:21248"/>
        <dbReference type="Rhea" id="RHEA-COMP:14527"/>
        <dbReference type="Rhea" id="RHEA-COMP:17342"/>
        <dbReference type="ChEBI" id="CHEBI:33019"/>
        <dbReference type="ChEBI" id="CHEBI:61557"/>
        <dbReference type="ChEBI" id="CHEBI:140395"/>
        <dbReference type="EC" id="2.7.7.48"/>
    </reaction>
</comment>
<dbReference type="InterPro" id="IPR057596">
    <property type="entry name" value="RDRP_core"/>
</dbReference>